<gene>
    <name evidence="3" type="ORF">C5L28_000981</name>
    <name evidence="2" type="ORF">LPKJCM_01417</name>
</gene>
<evidence type="ECO:0000313" key="4">
    <source>
        <dbReference type="Proteomes" id="UP000214739"/>
    </source>
</evidence>
<dbReference type="EMBL" id="PUFL01000013">
    <property type="protein sequence ID" value="TDG94696.1"/>
    <property type="molecule type" value="Genomic_DNA"/>
</dbReference>
<reference evidence="3" key="3">
    <citation type="submission" date="2019-02" db="EMBL/GenBank/DDBJ databases">
        <authorList>
            <person name="Buron G."/>
            <person name="Chaylann A."/>
            <person name="Dolejs I."/>
            <person name="Forster J."/>
            <person name="Miks M.H."/>
        </authorList>
    </citation>
    <scope>NUCLEOTIDE SEQUENCE</scope>
    <source>
        <strain evidence="3">DSM 10551</strain>
    </source>
</reference>
<evidence type="ECO:0008006" key="6">
    <source>
        <dbReference type="Google" id="ProtNLM"/>
    </source>
</evidence>
<feature type="transmembrane region" description="Helical" evidence="1">
    <location>
        <begin position="27"/>
        <end position="48"/>
    </location>
</feature>
<evidence type="ECO:0000313" key="2">
    <source>
        <dbReference type="EMBL" id="GAW72304.1"/>
    </source>
</evidence>
<dbReference type="EMBL" id="BDGB01000065">
    <property type="protein sequence ID" value="GAW72304.1"/>
    <property type="molecule type" value="Genomic_DNA"/>
</dbReference>
<keyword evidence="1" id="KW-1133">Transmembrane helix</keyword>
<keyword evidence="1" id="KW-0472">Membrane</keyword>
<dbReference type="Pfam" id="PF16069">
    <property type="entry name" value="DUF4811"/>
    <property type="match status" value="1"/>
</dbReference>
<name>A0A224VJ21_9LACO</name>
<dbReference type="OrthoDB" id="2249491at2"/>
<dbReference type="RefSeq" id="WP_057961449.1">
    <property type="nucleotide sequence ID" value="NZ_BAAAXO010000064.1"/>
</dbReference>
<sequence>MIVYMLIIFTILMFVSCLFINNSALRWTIGTITTGLLLMLSVALSANLSMHWGMEKKTTIDTSKNIETAGNIKSPVSTLIVKQIGTKSNNYVMIYRPTKTSLKPMSHFVPDKKDIVSSAKKKATYQVDNVRSTKLMTKKTEWVFKSPRYKWLLSFDHNDHQLIKQRTVLYLPKRLWVVMSVNQAQKLDRWQKSTGAKKQKMLQKQMRLAIKQKVGIYKRAHPKADSNALMRYTDQLKTEMTMRALKTALKTVS</sequence>
<dbReference type="Proteomes" id="UP000294668">
    <property type="component" value="Unassembled WGS sequence"/>
</dbReference>
<evidence type="ECO:0000313" key="3">
    <source>
        <dbReference type="EMBL" id="TDG94696.1"/>
    </source>
</evidence>
<comment type="caution">
    <text evidence="2">The sequence shown here is derived from an EMBL/GenBank/DDBJ whole genome shotgun (WGS) entry which is preliminary data.</text>
</comment>
<organism evidence="2 4">
    <name type="scientific">Lentilactobacillus parakefiri</name>
    <dbReference type="NCBI Taxonomy" id="152332"/>
    <lineage>
        <taxon>Bacteria</taxon>
        <taxon>Bacillati</taxon>
        <taxon>Bacillota</taxon>
        <taxon>Bacilli</taxon>
        <taxon>Lactobacillales</taxon>
        <taxon>Lactobacillaceae</taxon>
        <taxon>Lentilactobacillus</taxon>
    </lineage>
</organism>
<keyword evidence="5" id="KW-1185">Reference proteome</keyword>
<keyword evidence="1" id="KW-0812">Transmembrane</keyword>
<feature type="transmembrane region" description="Helical" evidence="1">
    <location>
        <begin position="5"/>
        <end position="21"/>
    </location>
</feature>
<dbReference type="AlphaFoldDB" id="A0A224VJ21"/>
<dbReference type="Proteomes" id="UP000214739">
    <property type="component" value="Unassembled WGS sequence"/>
</dbReference>
<proteinExistence type="predicted"/>
<reference evidence="2 4" key="1">
    <citation type="journal article" date="2017" name="Biosci Microbiota Food Health">
        <title>Genomic characterization reconfirms the taxonomic status of Lactobacillus parakefiri.</title>
        <authorList>
            <person name="Tanizawa Y."/>
            <person name="Kobayashi H."/>
            <person name="Kaminuma E."/>
            <person name="Sakamoto M."/>
            <person name="Ohkuma M."/>
            <person name="Nakamura Y."/>
            <person name="Arita M."/>
            <person name="Tohno M."/>
        </authorList>
    </citation>
    <scope>NUCLEOTIDE SEQUENCE [LARGE SCALE GENOMIC DNA]</scope>
    <source>
        <strain evidence="2 4">JCM 8573</strain>
    </source>
</reference>
<protein>
    <recommendedName>
        <fullName evidence="6">DUF4811 domain-containing protein</fullName>
    </recommendedName>
</protein>
<accession>A0A224VJ21</accession>
<reference evidence="3 5" key="2">
    <citation type="journal article" date="2019" name="Appl. Microbiol. Biotechnol.">
        <title>Uncovering carbohydrate metabolism through a genotype-phenotype association study of 56 lactic acid bacteria genomes.</title>
        <authorList>
            <person name="Buron-Moles G."/>
            <person name="Chailyan A."/>
            <person name="Dolejs I."/>
            <person name="Forster J."/>
            <person name="Miks M.H."/>
        </authorList>
    </citation>
    <scope>NUCLEOTIDE SEQUENCE [LARGE SCALE GENOMIC DNA]</scope>
    <source>
        <strain evidence="3 5">DSM 10551</strain>
    </source>
</reference>
<dbReference type="InterPro" id="IPR032083">
    <property type="entry name" value="DUF4811"/>
</dbReference>
<evidence type="ECO:0000256" key="1">
    <source>
        <dbReference type="SAM" id="Phobius"/>
    </source>
</evidence>
<evidence type="ECO:0000313" key="5">
    <source>
        <dbReference type="Proteomes" id="UP000294668"/>
    </source>
</evidence>